<evidence type="ECO:0000256" key="5">
    <source>
        <dbReference type="SAM" id="Phobius"/>
    </source>
</evidence>
<evidence type="ECO:0000256" key="1">
    <source>
        <dbReference type="ARBA" id="ARBA00004141"/>
    </source>
</evidence>
<dbReference type="PANTHER" id="PTHR28013">
    <property type="entry name" value="PROTEIN DCV1-RELATED"/>
    <property type="match status" value="1"/>
</dbReference>
<dbReference type="EMBL" id="WIUZ02000026">
    <property type="protein sequence ID" value="KAF9777890.1"/>
    <property type="molecule type" value="Genomic_DNA"/>
</dbReference>
<protein>
    <recommendedName>
        <fullName evidence="8">Pali-domain-containing protein</fullName>
    </recommendedName>
</protein>
<proteinExistence type="predicted"/>
<reference evidence="6" key="1">
    <citation type="journal article" date="2020" name="Nat. Commun.">
        <title>Large-scale genome sequencing of mycorrhizal fungi provides insights into the early evolution of symbiotic traits.</title>
        <authorList>
            <person name="Miyauchi S."/>
            <person name="Kiss E."/>
            <person name="Kuo A."/>
            <person name="Drula E."/>
            <person name="Kohler A."/>
            <person name="Sanchez-Garcia M."/>
            <person name="Morin E."/>
            <person name="Andreopoulos B."/>
            <person name="Barry K.W."/>
            <person name="Bonito G."/>
            <person name="Buee M."/>
            <person name="Carver A."/>
            <person name="Chen C."/>
            <person name="Cichocki N."/>
            <person name="Clum A."/>
            <person name="Culley D."/>
            <person name="Crous P.W."/>
            <person name="Fauchery L."/>
            <person name="Girlanda M."/>
            <person name="Hayes R.D."/>
            <person name="Keri Z."/>
            <person name="LaButti K."/>
            <person name="Lipzen A."/>
            <person name="Lombard V."/>
            <person name="Magnuson J."/>
            <person name="Maillard F."/>
            <person name="Murat C."/>
            <person name="Nolan M."/>
            <person name="Ohm R.A."/>
            <person name="Pangilinan J."/>
            <person name="Pereira M.F."/>
            <person name="Perotto S."/>
            <person name="Peter M."/>
            <person name="Pfister S."/>
            <person name="Riley R."/>
            <person name="Sitrit Y."/>
            <person name="Stielow J.B."/>
            <person name="Szollosi G."/>
            <person name="Zifcakova L."/>
            <person name="Stursova M."/>
            <person name="Spatafora J.W."/>
            <person name="Tedersoo L."/>
            <person name="Vaario L.M."/>
            <person name="Yamada A."/>
            <person name="Yan M."/>
            <person name="Wang P."/>
            <person name="Xu J."/>
            <person name="Bruns T."/>
            <person name="Baldrian P."/>
            <person name="Vilgalys R."/>
            <person name="Dunand C."/>
            <person name="Henrissat B."/>
            <person name="Grigoriev I.V."/>
            <person name="Hibbett D."/>
            <person name="Nagy L.G."/>
            <person name="Martin F.M."/>
        </authorList>
    </citation>
    <scope>NUCLEOTIDE SEQUENCE</scope>
    <source>
        <strain evidence="6">UH-Tt-Lm1</strain>
    </source>
</reference>
<dbReference type="AlphaFoldDB" id="A0A9P6L112"/>
<dbReference type="Pfam" id="PF06687">
    <property type="entry name" value="SUR7"/>
    <property type="match status" value="1"/>
</dbReference>
<comment type="caution">
    <text evidence="6">The sequence shown here is derived from an EMBL/GenBank/DDBJ whole genome shotgun (WGS) entry which is preliminary data.</text>
</comment>
<keyword evidence="2 5" id="KW-0812">Transmembrane</keyword>
<evidence type="ECO:0000256" key="3">
    <source>
        <dbReference type="ARBA" id="ARBA00022989"/>
    </source>
</evidence>
<feature type="transmembrane region" description="Helical" evidence="5">
    <location>
        <begin position="26"/>
        <end position="52"/>
    </location>
</feature>
<sequence>MAPLDFLFQVPNRRIAVTKPLGRHRILSIVTSALLLTEFLFFLLVALSVPIIKSIYLLALNSKVQPGQPATSVASSLRFGVWGLCAHSQYGNQGWLDPAGFCYGPSVGYKIPQSVLQVSGYPQLAQIALEGLTVLFILHAVVAVLSFIGAVTSLYLETHAMHIISLIVTITNSILSSVVFAADLAINIVARAKVPGLTGGGVEIVWGNGVWLILVGLILSWLGVILLSIPICSCCGISDTYHAWEGRKFKSDDPEPLPMAER</sequence>
<evidence type="ECO:0000256" key="4">
    <source>
        <dbReference type="ARBA" id="ARBA00023136"/>
    </source>
</evidence>
<evidence type="ECO:0008006" key="8">
    <source>
        <dbReference type="Google" id="ProtNLM"/>
    </source>
</evidence>
<evidence type="ECO:0000313" key="6">
    <source>
        <dbReference type="EMBL" id="KAF9777890.1"/>
    </source>
</evidence>
<feature type="transmembrane region" description="Helical" evidence="5">
    <location>
        <begin position="210"/>
        <end position="238"/>
    </location>
</feature>
<dbReference type="GO" id="GO:0035838">
    <property type="term" value="C:growing cell tip"/>
    <property type="evidence" value="ECO:0007669"/>
    <property type="project" value="TreeGrafter"/>
</dbReference>
<reference evidence="6" key="2">
    <citation type="submission" date="2020-11" db="EMBL/GenBank/DDBJ databases">
        <authorList>
            <consortium name="DOE Joint Genome Institute"/>
            <person name="Kuo A."/>
            <person name="Miyauchi S."/>
            <person name="Kiss E."/>
            <person name="Drula E."/>
            <person name="Kohler A."/>
            <person name="Sanchez-Garcia M."/>
            <person name="Andreopoulos B."/>
            <person name="Barry K.W."/>
            <person name="Bonito G."/>
            <person name="Buee M."/>
            <person name="Carver A."/>
            <person name="Chen C."/>
            <person name="Cichocki N."/>
            <person name="Clum A."/>
            <person name="Culley D."/>
            <person name="Crous P.W."/>
            <person name="Fauchery L."/>
            <person name="Girlanda M."/>
            <person name="Hayes R."/>
            <person name="Keri Z."/>
            <person name="Labutti K."/>
            <person name="Lipzen A."/>
            <person name="Lombard V."/>
            <person name="Magnuson J."/>
            <person name="Maillard F."/>
            <person name="Morin E."/>
            <person name="Murat C."/>
            <person name="Nolan M."/>
            <person name="Ohm R."/>
            <person name="Pangilinan J."/>
            <person name="Pereira M."/>
            <person name="Perotto S."/>
            <person name="Peter M."/>
            <person name="Riley R."/>
            <person name="Sitrit Y."/>
            <person name="Stielow B."/>
            <person name="Szollosi G."/>
            <person name="Zifcakova L."/>
            <person name="Stursova M."/>
            <person name="Spatafora J.W."/>
            <person name="Tedersoo L."/>
            <person name="Vaario L.-M."/>
            <person name="Yamada A."/>
            <person name="Yan M."/>
            <person name="Wang P."/>
            <person name="Xu J."/>
            <person name="Bruns T."/>
            <person name="Baldrian P."/>
            <person name="Vilgalys R."/>
            <person name="Henrissat B."/>
            <person name="Grigoriev I.V."/>
            <person name="Hibbett D."/>
            <person name="Nagy L.G."/>
            <person name="Martin F.M."/>
        </authorList>
    </citation>
    <scope>NUCLEOTIDE SEQUENCE</scope>
    <source>
        <strain evidence="6">UH-Tt-Lm1</strain>
    </source>
</reference>
<dbReference type="PANTHER" id="PTHR28013:SF3">
    <property type="entry name" value="PROTEIN DCV1-RELATED"/>
    <property type="match status" value="1"/>
</dbReference>
<evidence type="ECO:0000313" key="7">
    <source>
        <dbReference type="Proteomes" id="UP000736335"/>
    </source>
</evidence>
<keyword evidence="3 5" id="KW-1133">Transmembrane helix</keyword>
<keyword evidence="4 5" id="KW-0472">Membrane</keyword>
<accession>A0A9P6L112</accession>
<feature type="transmembrane region" description="Helical" evidence="5">
    <location>
        <begin position="163"/>
        <end position="190"/>
    </location>
</feature>
<evidence type="ECO:0000256" key="2">
    <source>
        <dbReference type="ARBA" id="ARBA00022692"/>
    </source>
</evidence>
<organism evidence="6 7">
    <name type="scientific">Thelephora terrestris</name>
    <dbReference type="NCBI Taxonomy" id="56493"/>
    <lineage>
        <taxon>Eukaryota</taxon>
        <taxon>Fungi</taxon>
        <taxon>Dikarya</taxon>
        <taxon>Basidiomycota</taxon>
        <taxon>Agaricomycotina</taxon>
        <taxon>Agaricomycetes</taxon>
        <taxon>Thelephorales</taxon>
        <taxon>Thelephoraceae</taxon>
        <taxon>Thelephora</taxon>
    </lineage>
</organism>
<dbReference type="InterPro" id="IPR051380">
    <property type="entry name" value="pH-response_reg_palI/RIM9"/>
</dbReference>
<gene>
    <name evidence="6" type="ORF">BJ322DRAFT_1015232</name>
</gene>
<keyword evidence="7" id="KW-1185">Reference proteome</keyword>
<name>A0A9P6L112_9AGAM</name>
<dbReference type="Proteomes" id="UP000736335">
    <property type="component" value="Unassembled WGS sequence"/>
</dbReference>
<dbReference type="GO" id="GO:0032153">
    <property type="term" value="C:cell division site"/>
    <property type="evidence" value="ECO:0007669"/>
    <property type="project" value="TreeGrafter"/>
</dbReference>
<dbReference type="GO" id="GO:0005886">
    <property type="term" value="C:plasma membrane"/>
    <property type="evidence" value="ECO:0007669"/>
    <property type="project" value="InterPro"/>
</dbReference>
<dbReference type="InterPro" id="IPR009571">
    <property type="entry name" value="SUR7/Rim9-like_fungi"/>
</dbReference>
<comment type="subcellular location">
    <subcellularLocation>
        <location evidence="1">Membrane</location>
        <topology evidence="1">Multi-pass membrane protein</topology>
    </subcellularLocation>
</comment>
<feature type="transmembrane region" description="Helical" evidence="5">
    <location>
        <begin position="132"/>
        <end position="156"/>
    </location>
</feature>
<dbReference type="OrthoDB" id="3881at2759"/>